<dbReference type="InterPro" id="IPR021730">
    <property type="entry name" value="YdbH"/>
</dbReference>
<sequence>MDEGETVRPPKRIKRLAAGLALPAVVLGVLWFERRPIAEHYVDRALAERGLPARYRIAALGPFTQRLEDVSLGDPARPDLTADWAELRLAWGFGGPQVVEVRAGGVRLNGRLVDGKLNLGSLDRLMPAPTGAPFALPDLRVALDDARLGLETPAGRIGLALDGQGNLARDFRGRLRLHAPRLSAGDCNAVGLLIAAEVRTAKSGIALDGPVDLGSLACDGAGGLGQVKGRARLKLAGDLGDAEGDVSLLAANGQIASVTAKDWRFVGKFAADLDAGEGGLEGDIGFVDAAAPADLRASLRDYRGALAGSPVAPLVPPLVDALAGASGDVDGKARLLLRHGRTTDVHLRDIALESATAARLTLRDGKGIGWSSAAGITADGALRLAGGGLPEIAGRLAIAGGGGEGRFTVAPIAAGGARLALAPIRIDADGGSYRVQTAATLDGPLGDGAVRGLAMPLTARIGGNGAIALNTACAPLSFESLAVAGIRLAPARLPLCPTGKALVTIAPDGGVGGGGAIPGLKLAGHVGGAPLTIVNRRFGFDIGRPGFIADTVAIRLGAGDSVSRLDVDRLTGQADARGLAGRFEGAAGQIGAVPLLLSEGQGDWRLANADLSLTGRLKVADAAADPRFEPLISDDVRLSLIDGRIHATGQLRQPETNVAVAAVRIDHDLAKARGTALLDVPGITFGRALQPERLTRLTFGVVANVEGTVRGEGRIDWNDAGVTSTGAFRTDSLDLAAAFGPVRGLAGEIRFSDLLGLETPPGQEVRLAEVNPGVAVTDGLIRYQLLPGQKLRVEGGRWPFSGGELFLEPTVMDFAQPVARHMTFRVAGLDAAQFIQQFEFENIAGTGIFDGTLPMVFDDSGGRIENGLLKVREGGGTLAYVGELSNEDLGTFGKMAFDALKSMRYDNLAIRLDGNLDGEIVSEILFTGINERPIGGEKLEGMAEELTGLPFRFNITVRAPFRGLVSTASNFIDPTALIRNQKPGDSPKPVQTQESEDKR</sequence>
<reference evidence="4" key="1">
    <citation type="submission" date="2017-06" db="EMBL/GenBank/DDBJ databases">
        <authorList>
            <person name="Varghese N."/>
            <person name="Submissions S."/>
        </authorList>
    </citation>
    <scope>NUCLEOTIDE SEQUENCE [LARGE SCALE GENOMIC DNA]</scope>
    <source>
        <strain evidence="4">LNB2</strain>
    </source>
</reference>
<dbReference type="Proteomes" id="UP000198281">
    <property type="component" value="Unassembled WGS sequence"/>
</dbReference>
<accession>A0A239G6Q5</accession>
<organism evidence="3 4">
    <name type="scientific">Edaphosphingomonas laterariae</name>
    <dbReference type="NCBI Taxonomy" id="861865"/>
    <lineage>
        <taxon>Bacteria</taxon>
        <taxon>Pseudomonadati</taxon>
        <taxon>Pseudomonadota</taxon>
        <taxon>Alphaproteobacteria</taxon>
        <taxon>Sphingomonadales</taxon>
        <taxon>Rhizorhabdaceae</taxon>
        <taxon>Edaphosphingomonas</taxon>
    </lineage>
</organism>
<keyword evidence="2" id="KW-0472">Membrane</keyword>
<proteinExistence type="predicted"/>
<evidence type="ECO:0000256" key="1">
    <source>
        <dbReference type="SAM" id="MobiDB-lite"/>
    </source>
</evidence>
<dbReference type="EMBL" id="FZOS01000011">
    <property type="protein sequence ID" value="SNS64780.1"/>
    <property type="molecule type" value="Genomic_DNA"/>
</dbReference>
<dbReference type="Pfam" id="PF11739">
    <property type="entry name" value="YdbH-like"/>
    <property type="match status" value="1"/>
</dbReference>
<feature type="region of interest" description="Disordered" evidence="1">
    <location>
        <begin position="976"/>
        <end position="999"/>
    </location>
</feature>
<dbReference type="AlphaFoldDB" id="A0A239G6Q5"/>
<keyword evidence="4" id="KW-1185">Reference proteome</keyword>
<evidence type="ECO:0000313" key="4">
    <source>
        <dbReference type="Proteomes" id="UP000198281"/>
    </source>
</evidence>
<protein>
    <submittedName>
        <fullName evidence="3">Dicarboxylate transport</fullName>
    </submittedName>
</protein>
<evidence type="ECO:0000313" key="3">
    <source>
        <dbReference type="EMBL" id="SNS64780.1"/>
    </source>
</evidence>
<keyword evidence="2" id="KW-1133">Transmembrane helix</keyword>
<feature type="transmembrane region" description="Helical" evidence="2">
    <location>
        <begin position="16"/>
        <end position="32"/>
    </location>
</feature>
<evidence type="ECO:0000256" key="2">
    <source>
        <dbReference type="SAM" id="Phobius"/>
    </source>
</evidence>
<gene>
    <name evidence="3" type="ORF">SAMN06295912_11156</name>
</gene>
<keyword evidence="2" id="KW-0812">Transmembrane</keyword>
<name>A0A239G6Q5_9SPHN</name>